<dbReference type="PROSITE" id="PS50157">
    <property type="entry name" value="ZINC_FINGER_C2H2_2"/>
    <property type="match status" value="2"/>
</dbReference>
<keyword evidence="12" id="KW-1185">Reference proteome</keyword>
<dbReference type="Pfam" id="PF00096">
    <property type="entry name" value="zf-C2H2"/>
    <property type="match status" value="1"/>
</dbReference>
<dbReference type="InterPro" id="IPR036236">
    <property type="entry name" value="Znf_C2H2_sf"/>
</dbReference>
<feature type="domain" description="C2H2-type" evidence="10">
    <location>
        <begin position="327"/>
        <end position="349"/>
    </location>
</feature>
<evidence type="ECO:0000256" key="4">
    <source>
        <dbReference type="ARBA" id="ARBA00022833"/>
    </source>
</evidence>
<comment type="caution">
    <text evidence="11">The sequence shown here is derived from an EMBL/GenBank/DDBJ whole genome shotgun (WGS) entry which is preliminary data.</text>
</comment>
<dbReference type="SMART" id="SM00355">
    <property type="entry name" value="ZnF_C2H2"/>
    <property type="match status" value="2"/>
</dbReference>
<reference evidence="11 12" key="1">
    <citation type="submission" date="2017-04" db="EMBL/GenBank/DDBJ databases">
        <title>Draft genome sequence of Marssonina coronaria NL1: causal agent of apple blotch.</title>
        <authorList>
            <person name="Cheng Q."/>
        </authorList>
    </citation>
    <scope>NUCLEOTIDE SEQUENCE [LARGE SCALE GENOMIC DNA]</scope>
    <source>
        <strain evidence="11 12">NL1</strain>
    </source>
</reference>
<dbReference type="GO" id="GO:0008270">
    <property type="term" value="F:zinc ion binding"/>
    <property type="evidence" value="ECO:0007669"/>
    <property type="project" value="UniProtKB-KW"/>
</dbReference>
<dbReference type="InterPro" id="IPR051061">
    <property type="entry name" value="Zinc_finger_trans_reg"/>
</dbReference>
<dbReference type="AlphaFoldDB" id="A0A218YVZ1"/>
<evidence type="ECO:0000256" key="9">
    <source>
        <dbReference type="SAM" id="MobiDB-lite"/>
    </source>
</evidence>
<evidence type="ECO:0000256" key="7">
    <source>
        <dbReference type="ARBA" id="ARBA00023242"/>
    </source>
</evidence>
<evidence type="ECO:0000256" key="1">
    <source>
        <dbReference type="ARBA" id="ARBA00004123"/>
    </source>
</evidence>
<gene>
    <name evidence="11" type="ORF">B2J93_3356</name>
</gene>
<dbReference type="SUPFAM" id="SSF57667">
    <property type="entry name" value="beta-beta-alpha zinc fingers"/>
    <property type="match status" value="1"/>
</dbReference>
<keyword evidence="3 8" id="KW-0863">Zinc-finger</keyword>
<feature type="domain" description="C2H2-type" evidence="10">
    <location>
        <begin position="296"/>
        <end position="326"/>
    </location>
</feature>
<feature type="compositionally biased region" description="Low complexity" evidence="9">
    <location>
        <begin position="62"/>
        <end position="72"/>
    </location>
</feature>
<evidence type="ECO:0000256" key="2">
    <source>
        <dbReference type="ARBA" id="ARBA00022723"/>
    </source>
</evidence>
<keyword evidence="4" id="KW-0862">Zinc</keyword>
<keyword evidence="2" id="KW-0479">Metal-binding</keyword>
<dbReference type="PROSITE" id="PS00028">
    <property type="entry name" value="ZINC_FINGER_C2H2_1"/>
    <property type="match status" value="2"/>
</dbReference>
<evidence type="ECO:0000313" key="11">
    <source>
        <dbReference type="EMBL" id="OWO99505.1"/>
    </source>
</evidence>
<feature type="region of interest" description="Disordered" evidence="9">
    <location>
        <begin position="213"/>
        <end position="293"/>
    </location>
</feature>
<name>A0A218YVZ1_9HELO</name>
<evidence type="ECO:0000259" key="10">
    <source>
        <dbReference type="PROSITE" id="PS50157"/>
    </source>
</evidence>
<dbReference type="EMBL" id="MZNU01000352">
    <property type="protein sequence ID" value="OWO99505.1"/>
    <property type="molecule type" value="Genomic_DNA"/>
</dbReference>
<evidence type="ECO:0000256" key="6">
    <source>
        <dbReference type="ARBA" id="ARBA00023163"/>
    </source>
</evidence>
<dbReference type="Proteomes" id="UP000242519">
    <property type="component" value="Unassembled WGS sequence"/>
</dbReference>
<dbReference type="InterPro" id="IPR013087">
    <property type="entry name" value="Znf_C2H2_type"/>
</dbReference>
<dbReference type="PANTHER" id="PTHR46179">
    <property type="entry name" value="ZINC FINGER PROTEIN"/>
    <property type="match status" value="1"/>
</dbReference>
<evidence type="ECO:0000313" key="12">
    <source>
        <dbReference type="Proteomes" id="UP000242519"/>
    </source>
</evidence>
<keyword evidence="5" id="KW-0805">Transcription regulation</keyword>
<keyword evidence="6" id="KW-0804">Transcription</keyword>
<dbReference type="InParanoid" id="A0A218YVZ1"/>
<comment type="subcellular location">
    <subcellularLocation>
        <location evidence="1">Nucleus</location>
    </subcellularLocation>
</comment>
<dbReference type="GO" id="GO:0006357">
    <property type="term" value="P:regulation of transcription by RNA polymerase II"/>
    <property type="evidence" value="ECO:0007669"/>
    <property type="project" value="TreeGrafter"/>
</dbReference>
<dbReference type="PANTHER" id="PTHR46179:SF13">
    <property type="entry name" value="C2H2-TYPE DOMAIN-CONTAINING PROTEIN"/>
    <property type="match status" value="1"/>
</dbReference>
<proteinExistence type="predicted"/>
<dbReference type="GO" id="GO:0005634">
    <property type="term" value="C:nucleus"/>
    <property type="evidence" value="ECO:0007669"/>
    <property type="project" value="UniProtKB-SubCell"/>
</dbReference>
<evidence type="ECO:0000256" key="8">
    <source>
        <dbReference type="PROSITE-ProRule" id="PRU00042"/>
    </source>
</evidence>
<dbReference type="OrthoDB" id="654211at2759"/>
<feature type="compositionally biased region" description="Low complexity" evidence="9">
    <location>
        <begin position="241"/>
        <end position="260"/>
    </location>
</feature>
<feature type="region of interest" description="Disordered" evidence="9">
    <location>
        <begin position="1"/>
        <end position="72"/>
    </location>
</feature>
<keyword evidence="7" id="KW-0539">Nucleus</keyword>
<feature type="compositionally biased region" description="Polar residues" evidence="9">
    <location>
        <begin position="36"/>
        <end position="47"/>
    </location>
</feature>
<accession>A0A218YVZ1</accession>
<sequence length="400" mass="43629">MFSSMPYENPLGTSYNSTHSTDSSFSDGSSAGWDSATVSSHVYTPASTPRRGSPRSVKREGPAYAAPTPASTPDRYGSINGFCAMNALTQDMMSAYPTSMIYEDSPPATTSSTHPHPHHNPVTMASLHHYGSYLDASMCSSFVPSHGLAMGTPALDHELYSPISDMGAPTPMPESCVAPSQTVQAPFMDSFGVQSPVKSLQFTINYDLPGPDYDPGLSIDSSAPPQSMRCVASEQNPHYQASPSESVASSPSPSPSSRPKAPQEKASRLVRKRAKRELRGEDFLPDGMTREQSATEVCNHPGCKGKFQRKEHLKRHINTVHKITKTVPCEFCGKEFGRNDNLKAHTLLHGQLSKNKRTLYYPGALQRWYEMSKKPRKVAGAKKIKEEGEPLVARSRALGY</sequence>
<feature type="compositionally biased region" description="Low complexity" evidence="9">
    <location>
        <begin position="13"/>
        <end position="35"/>
    </location>
</feature>
<dbReference type="Gene3D" id="3.30.160.60">
    <property type="entry name" value="Classic Zinc Finger"/>
    <property type="match status" value="2"/>
</dbReference>
<organism evidence="11 12">
    <name type="scientific">Diplocarpon coronariae</name>
    <dbReference type="NCBI Taxonomy" id="2795749"/>
    <lineage>
        <taxon>Eukaryota</taxon>
        <taxon>Fungi</taxon>
        <taxon>Dikarya</taxon>
        <taxon>Ascomycota</taxon>
        <taxon>Pezizomycotina</taxon>
        <taxon>Leotiomycetes</taxon>
        <taxon>Helotiales</taxon>
        <taxon>Drepanopezizaceae</taxon>
        <taxon>Diplocarpon</taxon>
    </lineage>
</organism>
<evidence type="ECO:0000256" key="3">
    <source>
        <dbReference type="ARBA" id="ARBA00022771"/>
    </source>
</evidence>
<evidence type="ECO:0000256" key="5">
    <source>
        <dbReference type="ARBA" id="ARBA00023015"/>
    </source>
</evidence>
<dbReference type="STRING" id="503106.A0A218YVZ1"/>
<protein>
    <submittedName>
        <fullName evidence="11">Transcription factor Zn, C2H</fullName>
    </submittedName>
</protein>